<comment type="caution">
    <text evidence="1">The sequence shown here is derived from an EMBL/GenBank/DDBJ whole genome shotgun (WGS) entry which is preliminary data.</text>
</comment>
<proteinExistence type="predicted"/>
<dbReference type="AlphaFoldDB" id="A0AAV5QP91"/>
<organism evidence="1 2">
    <name type="scientific">Saccharomycopsis crataegensis</name>
    <dbReference type="NCBI Taxonomy" id="43959"/>
    <lineage>
        <taxon>Eukaryota</taxon>
        <taxon>Fungi</taxon>
        <taxon>Dikarya</taxon>
        <taxon>Ascomycota</taxon>
        <taxon>Saccharomycotina</taxon>
        <taxon>Saccharomycetes</taxon>
        <taxon>Saccharomycopsidaceae</taxon>
        <taxon>Saccharomycopsis</taxon>
    </lineage>
</organism>
<reference evidence="1 2" key="1">
    <citation type="journal article" date="2023" name="Elife">
        <title>Identification of key yeast species and microbe-microbe interactions impacting larval growth of Drosophila in the wild.</title>
        <authorList>
            <person name="Mure A."/>
            <person name="Sugiura Y."/>
            <person name="Maeda R."/>
            <person name="Honda K."/>
            <person name="Sakurai N."/>
            <person name="Takahashi Y."/>
            <person name="Watada M."/>
            <person name="Katoh T."/>
            <person name="Gotoh A."/>
            <person name="Gotoh Y."/>
            <person name="Taniguchi I."/>
            <person name="Nakamura K."/>
            <person name="Hayashi T."/>
            <person name="Katayama T."/>
            <person name="Uemura T."/>
            <person name="Hattori Y."/>
        </authorList>
    </citation>
    <scope>NUCLEOTIDE SEQUENCE [LARGE SCALE GENOMIC DNA]</scope>
    <source>
        <strain evidence="1 2">SC-9</strain>
    </source>
</reference>
<keyword evidence="2" id="KW-1185">Reference proteome</keyword>
<sequence>MIPTRVLRQNIKPKLDFSRVLKDLYGALSADSQKNSKNSLHENLSNFLEDNTRNRDYEGDIPSFKFNEDDNKSFPDLRKNSFATSFYANKVGDDVSADIKDPPKPKDKLIPENLAGAYLSKFFPDAVGGSSDKRTNILYYKTDNPFLLKEDFFLLLSDGSSSNTSTDKAGSHTIFSKRFSLGWKLESFEVIKARDSDVLEFAGGYFLMFKSHDLACAYFCDVINSAFEGQPFNLEFLDVTDEKKNKQLAHKFLEENLEFTKIRSDKVKGRIEHCGSIVSTIGESSPDLDPKQYSSEEILFIKSTIKDLPAMKRDQCVVVHNLPYSMTPVGIIHHFLWNFDLYPDHSKAVRLLLDDPVARYKCWVIGFDNNDDPKRFFRAYHGKYLEGNTNFPKVYVDILD</sequence>
<dbReference type="GeneID" id="90074115"/>
<dbReference type="RefSeq" id="XP_064853136.1">
    <property type="nucleotide sequence ID" value="XM_064997064.1"/>
</dbReference>
<evidence type="ECO:0000313" key="1">
    <source>
        <dbReference type="EMBL" id="GMM36140.1"/>
    </source>
</evidence>
<dbReference type="EMBL" id="BTFZ01000011">
    <property type="protein sequence ID" value="GMM36140.1"/>
    <property type="molecule type" value="Genomic_DNA"/>
</dbReference>
<name>A0AAV5QP91_9ASCO</name>
<protein>
    <submittedName>
        <fullName evidence="1">Uncharacterized protein</fullName>
    </submittedName>
</protein>
<dbReference type="Proteomes" id="UP001360560">
    <property type="component" value="Unassembled WGS sequence"/>
</dbReference>
<evidence type="ECO:0000313" key="2">
    <source>
        <dbReference type="Proteomes" id="UP001360560"/>
    </source>
</evidence>
<accession>A0AAV5QP91</accession>
<gene>
    <name evidence="1" type="ORF">DASC09_034650</name>
</gene>